<reference evidence="1" key="1">
    <citation type="journal article" date="2022" name="Int. J. Mol. Sci.">
        <title>Draft Genome of Tanacetum Coccineum: Genomic Comparison of Closely Related Tanacetum-Family Plants.</title>
        <authorList>
            <person name="Yamashiro T."/>
            <person name="Shiraishi A."/>
            <person name="Nakayama K."/>
            <person name="Satake H."/>
        </authorList>
    </citation>
    <scope>NUCLEOTIDE SEQUENCE</scope>
</reference>
<dbReference type="Proteomes" id="UP001151760">
    <property type="component" value="Unassembled WGS sequence"/>
</dbReference>
<gene>
    <name evidence="1" type="ORF">Tco_0821249</name>
</gene>
<organism evidence="1 2">
    <name type="scientific">Tanacetum coccineum</name>
    <dbReference type="NCBI Taxonomy" id="301880"/>
    <lineage>
        <taxon>Eukaryota</taxon>
        <taxon>Viridiplantae</taxon>
        <taxon>Streptophyta</taxon>
        <taxon>Embryophyta</taxon>
        <taxon>Tracheophyta</taxon>
        <taxon>Spermatophyta</taxon>
        <taxon>Magnoliopsida</taxon>
        <taxon>eudicotyledons</taxon>
        <taxon>Gunneridae</taxon>
        <taxon>Pentapetalae</taxon>
        <taxon>asterids</taxon>
        <taxon>campanulids</taxon>
        <taxon>Asterales</taxon>
        <taxon>Asteraceae</taxon>
        <taxon>Asteroideae</taxon>
        <taxon>Anthemideae</taxon>
        <taxon>Anthemidinae</taxon>
        <taxon>Tanacetum</taxon>
    </lineage>
</organism>
<proteinExistence type="predicted"/>
<evidence type="ECO:0000313" key="1">
    <source>
        <dbReference type="EMBL" id="GJT00080.1"/>
    </source>
</evidence>
<comment type="caution">
    <text evidence="1">The sequence shown here is derived from an EMBL/GenBank/DDBJ whole genome shotgun (WGS) entry which is preliminary data.</text>
</comment>
<evidence type="ECO:0000313" key="2">
    <source>
        <dbReference type="Proteomes" id="UP001151760"/>
    </source>
</evidence>
<sequence>MIGGGGVVGWETMLWALGRGGGRAVLVGRSLIAGGRAMIGVLMTGGWGSWGVGTVALGVKELREEGSGEGGVGGSRAKGPWGMEKARGLRMEKGIEEFLGVTGVKGTGAGNGGAGGGVWVVVRECVWCWFGLMRWASVCDVVLWSGSVLGFGLGVSLLSFGVDGVRQDWGLRNGFVGVAEMGVDFGMWFEVAGFSSRPVLALR</sequence>
<accession>A0ABQ5ABR5</accession>
<keyword evidence="2" id="KW-1185">Reference proteome</keyword>
<name>A0ABQ5ABR5_9ASTR</name>
<protein>
    <submittedName>
        <fullName evidence="1">Uncharacterized protein</fullName>
    </submittedName>
</protein>
<reference evidence="1" key="2">
    <citation type="submission" date="2022-01" db="EMBL/GenBank/DDBJ databases">
        <authorList>
            <person name="Yamashiro T."/>
            <person name="Shiraishi A."/>
            <person name="Satake H."/>
            <person name="Nakayama K."/>
        </authorList>
    </citation>
    <scope>NUCLEOTIDE SEQUENCE</scope>
</reference>
<dbReference type="EMBL" id="BQNB010012167">
    <property type="protein sequence ID" value="GJT00080.1"/>
    <property type="molecule type" value="Genomic_DNA"/>
</dbReference>